<dbReference type="Proteomes" id="UP000435138">
    <property type="component" value="Unassembled WGS sequence"/>
</dbReference>
<dbReference type="SUPFAM" id="SSF53474">
    <property type="entry name" value="alpha/beta-Hydrolases"/>
    <property type="match status" value="1"/>
</dbReference>
<dbReference type="PRINTS" id="PR00412">
    <property type="entry name" value="EPOXHYDRLASE"/>
</dbReference>
<dbReference type="RefSeq" id="WP_153354010.1">
    <property type="nucleotide sequence ID" value="NZ_JAYKOO010000006.1"/>
</dbReference>
<dbReference type="AlphaFoldDB" id="A0A6A8A6T5"/>
<protein>
    <submittedName>
        <fullName evidence="3">Alpha/beta fold hydrolase</fullName>
    </submittedName>
</protein>
<evidence type="ECO:0000256" key="1">
    <source>
        <dbReference type="ARBA" id="ARBA00022801"/>
    </source>
</evidence>
<evidence type="ECO:0000259" key="2">
    <source>
        <dbReference type="Pfam" id="PF00561"/>
    </source>
</evidence>
<gene>
    <name evidence="3" type="ORF">GAO09_10730</name>
</gene>
<dbReference type="Gene3D" id="3.40.50.1820">
    <property type="entry name" value="alpha/beta hydrolase"/>
    <property type="match status" value="1"/>
</dbReference>
<dbReference type="InterPro" id="IPR000073">
    <property type="entry name" value="AB_hydrolase_1"/>
</dbReference>
<organism evidence="3 4">
    <name type="scientific">Endobacterium cereale</name>
    <dbReference type="NCBI Taxonomy" id="2663029"/>
    <lineage>
        <taxon>Bacteria</taxon>
        <taxon>Pseudomonadati</taxon>
        <taxon>Pseudomonadota</taxon>
        <taxon>Alphaproteobacteria</taxon>
        <taxon>Hyphomicrobiales</taxon>
        <taxon>Rhizobiaceae</taxon>
        <taxon>Endobacterium</taxon>
    </lineage>
</organism>
<feature type="domain" description="AB hydrolase-1" evidence="2">
    <location>
        <begin position="29"/>
        <end position="272"/>
    </location>
</feature>
<accession>A0A6A8A6T5</accession>
<dbReference type="GO" id="GO:0016787">
    <property type="term" value="F:hydrolase activity"/>
    <property type="evidence" value="ECO:0007669"/>
    <property type="project" value="UniProtKB-KW"/>
</dbReference>
<dbReference type="PANTHER" id="PTHR43329">
    <property type="entry name" value="EPOXIDE HYDROLASE"/>
    <property type="match status" value="1"/>
</dbReference>
<comment type="caution">
    <text evidence="3">The sequence shown here is derived from an EMBL/GenBank/DDBJ whole genome shotgun (WGS) entry which is preliminary data.</text>
</comment>
<dbReference type="PRINTS" id="PR00111">
    <property type="entry name" value="ABHYDROLASE"/>
</dbReference>
<reference evidence="3 4" key="1">
    <citation type="submission" date="2019-11" db="EMBL/GenBank/DDBJ databases">
        <title>Genome analysis of Rhizobacterium cereale a novel genus and species isolated from maize roots in North Spain.</title>
        <authorList>
            <person name="Menendez E."/>
            <person name="Flores-Felix J.D."/>
            <person name="Ramirez-Bahena M.-H."/>
            <person name="Igual J.M."/>
            <person name="Garcia-Fraile P."/>
            <person name="Peix A."/>
            <person name="Velazquez E."/>
        </authorList>
    </citation>
    <scope>NUCLEOTIDE SEQUENCE [LARGE SCALE GENOMIC DNA]</scope>
    <source>
        <strain evidence="3 4">RZME27</strain>
    </source>
</reference>
<name>A0A6A8A6T5_9HYPH</name>
<keyword evidence="1 3" id="KW-0378">Hydrolase</keyword>
<evidence type="ECO:0000313" key="3">
    <source>
        <dbReference type="EMBL" id="MQY46519.1"/>
    </source>
</evidence>
<dbReference type="InterPro" id="IPR000639">
    <property type="entry name" value="Epox_hydrolase-like"/>
</dbReference>
<dbReference type="EMBL" id="WIXI01000041">
    <property type="protein sequence ID" value="MQY46519.1"/>
    <property type="molecule type" value="Genomic_DNA"/>
</dbReference>
<dbReference type="InterPro" id="IPR029058">
    <property type="entry name" value="AB_hydrolase_fold"/>
</dbReference>
<evidence type="ECO:0000313" key="4">
    <source>
        <dbReference type="Proteomes" id="UP000435138"/>
    </source>
</evidence>
<proteinExistence type="predicted"/>
<sequence length="301" mass="34423">MKSSQTSRIVDLENISLHIVEEGPPDGEPVLLLHGFPEYWRAWRNQSSTLAEAGFRVVMIDMRGYGQSSAPPDVSDYRIANLVDDVERLASYLGWQSFNIIGHDWGGIVAWVVASFHPMRVKRLVVLNAPHLDVMADVMRKMPSQMIRSAYIAFFQLPSLPETLLRAGRFKLLADSLTKTARPGIFTDDELEQYRQQWQPEGRLKAMLNYYRALVREPRPALGRIVPPVLILWGCKDRALAFRLAKESLIQCANGRMCVHRSATHWVHLEEPEWTNAHIIRFLEADHELDRPEPGLFDETA</sequence>
<keyword evidence="4" id="KW-1185">Reference proteome</keyword>
<dbReference type="Pfam" id="PF00561">
    <property type="entry name" value="Abhydrolase_1"/>
    <property type="match status" value="1"/>
</dbReference>